<proteinExistence type="predicted"/>
<keyword evidence="3" id="KW-1185">Reference proteome</keyword>
<keyword evidence="1" id="KW-0472">Membrane</keyword>
<evidence type="ECO:0000313" key="2">
    <source>
        <dbReference type="EMBL" id="GJU01845.1"/>
    </source>
</evidence>
<keyword evidence="1" id="KW-1133">Transmembrane helix</keyword>
<gene>
    <name evidence="2" type="ORF">Tco_1112183</name>
</gene>
<dbReference type="EMBL" id="BQNB010021002">
    <property type="protein sequence ID" value="GJU01845.1"/>
    <property type="molecule type" value="Genomic_DNA"/>
</dbReference>
<reference evidence="2" key="1">
    <citation type="journal article" date="2022" name="Int. J. Mol. Sci.">
        <title>Draft Genome of Tanacetum Coccineum: Genomic Comparison of Closely Related Tanacetum-Family Plants.</title>
        <authorList>
            <person name="Yamashiro T."/>
            <person name="Shiraishi A."/>
            <person name="Nakayama K."/>
            <person name="Satake H."/>
        </authorList>
    </citation>
    <scope>NUCLEOTIDE SEQUENCE</scope>
</reference>
<sequence length="299" mass="33218">MRVIGYQSEERKGRGCVSSRSDECFVERRCRLSNFEKGFKEFLQRLTFKSLVDLHKVHGRLLSSDLPLTEATQFIGVHQIYYASLSCLSKWSILLSNVATRSLNPCISRWSSACCNLNACIYLWSSYLACHIAALLASIYPAQALRARTGCHKAPKVTVACSCPSSRLLSLECYKKISSLTASDLTNNCAKSLSYPSKRGGGSASKLVALMKALRTTQAMMVCELVKISYGLVRSASELRLQERWYTLVLILAGMLSMVCDRFAFIFTVIWPMLVYPVLRMSSKVGYALAGSEVILHGS</sequence>
<keyword evidence="1" id="KW-0812">Transmembrane</keyword>
<evidence type="ECO:0000313" key="3">
    <source>
        <dbReference type="Proteomes" id="UP001151760"/>
    </source>
</evidence>
<organism evidence="2 3">
    <name type="scientific">Tanacetum coccineum</name>
    <dbReference type="NCBI Taxonomy" id="301880"/>
    <lineage>
        <taxon>Eukaryota</taxon>
        <taxon>Viridiplantae</taxon>
        <taxon>Streptophyta</taxon>
        <taxon>Embryophyta</taxon>
        <taxon>Tracheophyta</taxon>
        <taxon>Spermatophyta</taxon>
        <taxon>Magnoliopsida</taxon>
        <taxon>eudicotyledons</taxon>
        <taxon>Gunneridae</taxon>
        <taxon>Pentapetalae</taxon>
        <taxon>asterids</taxon>
        <taxon>campanulids</taxon>
        <taxon>Asterales</taxon>
        <taxon>Asteraceae</taxon>
        <taxon>Asteroideae</taxon>
        <taxon>Anthemideae</taxon>
        <taxon>Anthemidinae</taxon>
        <taxon>Tanacetum</taxon>
    </lineage>
</organism>
<evidence type="ECO:0000256" key="1">
    <source>
        <dbReference type="SAM" id="Phobius"/>
    </source>
</evidence>
<comment type="caution">
    <text evidence="2">The sequence shown here is derived from an EMBL/GenBank/DDBJ whole genome shotgun (WGS) entry which is preliminary data.</text>
</comment>
<feature type="transmembrane region" description="Helical" evidence="1">
    <location>
        <begin position="245"/>
        <end position="274"/>
    </location>
</feature>
<dbReference type="Proteomes" id="UP001151760">
    <property type="component" value="Unassembled WGS sequence"/>
</dbReference>
<protein>
    <submittedName>
        <fullName evidence="2">Uncharacterized protein</fullName>
    </submittedName>
</protein>
<reference evidence="2" key="2">
    <citation type="submission" date="2022-01" db="EMBL/GenBank/DDBJ databases">
        <authorList>
            <person name="Yamashiro T."/>
            <person name="Shiraishi A."/>
            <person name="Satake H."/>
            <person name="Nakayama K."/>
        </authorList>
    </citation>
    <scope>NUCLEOTIDE SEQUENCE</scope>
</reference>
<name>A0ABQ5INS0_9ASTR</name>
<accession>A0ABQ5INS0</accession>